<evidence type="ECO:0000313" key="2">
    <source>
        <dbReference type="EMBL" id="KAF4621482.1"/>
    </source>
</evidence>
<feature type="transmembrane region" description="Helical" evidence="1">
    <location>
        <begin position="35"/>
        <end position="52"/>
    </location>
</feature>
<evidence type="ECO:0000256" key="1">
    <source>
        <dbReference type="SAM" id="Phobius"/>
    </source>
</evidence>
<dbReference type="EMBL" id="JAACJL010000015">
    <property type="protein sequence ID" value="KAF4621482.1"/>
    <property type="molecule type" value="Genomic_DNA"/>
</dbReference>
<dbReference type="Proteomes" id="UP000521872">
    <property type="component" value="Unassembled WGS sequence"/>
</dbReference>
<protein>
    <submittedName>
        <fullName evidence="2">Uncharacterized protein</fullName>
    </submittedName>
</protein>
<comment type="caution">
    <text evidence="2">The sequence shown here is derived from an EMBL/GenBank/DDBJ whole genome shotgun (WGS) entry which is preliminary data.</text>
</comment>
<keyword evidence="1" id="KW-0472">Membrane</keyword>
<sequence>MPPTHSQGYIRLGAAEDEQHLGNQRSLARLHIRRILFAFALIVALIFGYQFFRSPTDMHIDYKKYDIPHGVAPEQIASRKDWLPHHTSGHRYRYASQTNFTLPLSSTNLFIIKTASAGGKLDVITSPSQPRDSVGVGLVLSYDREDIFEHILALRLSRPGGENGVGFFEERDWRDRDHSDRSPELDITLVLPESTSQTPYTIRKLETNVSNMSQNIVDLRGRFNFNSISLSSSNGHIDAKHLDVETGSLKTSQGGIRGTFRAKDALILHTSNGPIDVDVQLENANDGKETLLDAKTSNAPFRANVTMTSTKNREGIFRVNGKTSNSMLNIAIPKAPVDFKLGMEATTSNGRADIDLPPTFEGEGILKTSAHSTASVVERHGVEDPTGRGRQRHVKTVGAKTGKLQLKAFWGESEGGKGDVTVKTSQGDIVVRV</sequence>
<name>A0A8H4R1I6_9AGAR</name>
<organism evidence="2 3">
    <name type="scientific">Agrocybe pediades</name>
    <dbReference type="NCBI Taxonomy" id="84607"/>
    <lineage>
        <taxon>Eukaryota</taxon>
        <taxon>Fungi</taxon>
        <taxon>Dikarya</taxon>
        <taxon>Basidiomycota</taxon>
        <taxon>Agaricomycotina</taxon>
        <taxon>Agaricomycetes</taxon>
        <taxon>Agaricomycetidae</taxon>
        <taxon>Agaricales</taxon>
        <taxon>Agaricineae</taxon>
        <taxon>Strophariaceae</taxon>
        <taxon>Agrocybe</taxon>
    </lineage>
</organism>
<evidence type="ECO:0000313" key="3">
    <source>
        <dbReference type="Proteomes" id="UP000521872"/>
    </source>
</evidence>
<keyword evidence="1" id="KW-1133">Transmembrane helix</keyword>
<dbReference type="AlphaFoldDB" id="A0A8H4R1I6"/>
<reference evidence="2 3" key="1">
    <citation type="submission" date="2019-12" db="EMBL/GenBank/DDBJ databases">
        <authorList>
            <person name="Floudas D."/>
            <person name="Bentzer J."/>
            <person name="Ahren D."/>
            <person name="Johansson T."/>
            <person name="Persson P."/>
            <person name="Tunlid A."/>
        </authorList>
    </citation>
    <scope>NUCLEOTIDE SEQUENCE [LARGE SCALE GENOMIC DNA]</scope>
    <source>
        <strain evidence="2 3">CBS 102.39</strain>
    </source>
</reference>
<keyword evidence="3" id="KW-1185">Reference proteome</keyword>
<accession>A0A8H4R1I6</accession>
<proteinExistence type="predicted"/>
<gene>
    <name evidence="2" type="ORF">D9613_001049</name>
</gene>
<keyword evidence="1" id="KW-0812">Transmembrane</keyword>